<dbReference type="RefSeq" id="WP_132224308.1">
    <property type="nucleotide sequence ID" value="NZ_JANKBG010000005.1"/>
</dbReference>
<keyword evidence="6" id="KW-1185">Reference proteome</keyword>
<dbReference type="Gene3D" id="1.20.1200.10">
    <property type="entry name" value="Cobalamin adenosyltransferase-like"/>
    <property type="match status" value="1"/>
</dbReference>
<keyword evidence="3" id="KW-0067">ATP-binding</keyword>
<sequence length="167" mass="19156">MQMKYCAYSYLDESSSLCDYEVATDKLASLAALCAHYVKVIDSDDLQLLTSMIYHANGSIRGNCAITQEDMQQLERLYEKYYVEMKCFVLPGGSLQACWLHTLRTETKVVIRCLNAVKQEGIPVNPILWDFMNFLSNIIFMMCLYENQQADTEEIVFESKSYACTKS</sequence>
<gene>
    <name evidence="5" type="ORF">EDD61_10624</name>
</gene>
<dbReference type="GO" id="GO:0016740">
    <property type="term" value="F:transferase activity"/>
    <property type="evidence" value="ECO:0007669"/>
    <property type="project" value="UniProtKB-KW"/>
</dbReference>
<protein>
    <submittedName>
        <fullName evidence="5">Cob(I)alamin adenosyltransferase</fullName>
    </submittedName>
</protein>
<dbReference type="Proteomes" id="UP000295773">
    <property type="component" value="Unassembled WGS sequence"/>
</dbReference>
<keyword evidence="2" id="KW-0547">Nucleotide-binding</keyword>
<accession>A0A4R3TGM3</accession>
<dbReference type="InterPro" id="IPR016030">
    <property type="entry name" value="CblAdoTrfase-like"/>
</dbReference>
<proteinExistence type="predicted"/>
<keyword evidence="1 5" id="KW-0808">Transferase</keyword>
<dbReference type="Pfam" id="PF01923">
    <property type="entry name" value="Cob_adeno_trans"/>
    <property type="match status" value="1"/>
</dbReference>
<evidence type="ECO:0000313" key="6">
    <source>
        <dbReference type="Proteomes" id="UP000295773"/>
    </source>
</evidence>
<comment type="caution">
    <text evidence="5">The sequence shown here is derived from an EMBL/GenBank/DDBJ whole genome shotgun (WGS) entry which is preliminary data.</text>
</comment>
<dbReference type="InterPro" id="IPR036451">
    <property type="entry name" value="CblAdoTrfase-like_sf"/>
</dbReference>
<evidence type="ECO:0000313" key="5">
    <source>
        <dbReference type="EMBL" id="TCU60516.1"/>
    </source>
</evidence>
<evidence type="ECO:0000256" key="3">
    <source>
        <dbReference type="ARBA" id="ARBA00022840"/>
    </source>
</evidence>
<organism evidence="5 6">
    <name type="scientific">Longicatena caecimuris</name>
    <dbReference type="NCBI Taxonomy" id="1796635"/>
    <lineage>
        <taxon>Bacteria</taxon>
        <taxon>Bacillati</taxon>
        <taxon>Bacillota</taxon>
        <taxon>Erysipelotrichia</taxon>
        <taxon>Erysipelotrichales</taxon>
        <taxon>Erysipelotrichaceae</taxon>
        <taxon>Longicatena</taxon>
    </lineage>
</organism>
<name>A0A4R3TGM3_9FIRM</name>
<evidence type="ECO:0000256" key="2">
    <source>
        <dbReference type="ARBA" id="ARBA00022741"/>
    </source>
</evidence>
<feature type="domain" description="Cobalamin adenosyltransferase-like" evidence="4">
    <location>
        <begin position="8"/>
        <end position="145"/>
    </location>
</feature>
<dbReference type="EMBL" id="SMBP01000006">
    <property type="protein sequence ID" value="TCU60516.1"/>
    <property type="molecule type" value="Genomic_DNA"/>
</dbReference>
<evidence type="ECO:0000256" key="1">
    <source>
        <dbReference type="ARBA" id="ARBA00022679"/>
    </source>
</evidence>
<evidence type="ECO:0000259" key="4">
    <source>
        <dbReference type="Pfam" id="PF01923"/>
    </source>
</evidence>
<reference evidence="5 6" key="1">
    <citation type="submission" date="2019-03" db="EMBL/GenBank/DDBJ databases">
        <title>Genomic Encyclopedia of Type Strains, Phase IV (KMG-IV): sequencing the most valuable type-strain genomes for metagenomic binning, comparative biology and taxonomic classification.</title>
        <authorList>
            <person name="Goeker M."/>
        </authorList>
    </citation>
    <scope>NUCLEOTIDE SEQUENCE [LARGE SCALE GENOMIC DNA]</scope>
    <source>
        <strain evidence="5 6">DSM 29481</strain>
    </source>
</reference>
<dbReference type="AlphaFoldDB" id="A0A4R3TGM3"/>
<dbReference type="SUPFAM" id="SSF89028">
    <property type="entry name" value="Cobalamin adenosyltransferase-like"/>
    <property type="match status" value="1"/>
</dbReference>
<dbReference type="GO" id="GO:0005524">
    <property type="term" value="F:ATP binding"/>
    <property type="evidence" value="ECO:0007669"/>
    <property type="project" value="UniProtKB-KW"/>
</dbReference>